<sequence>MKSTLSSSCLALVLAALSIGTAAASPVTFVNTYTPASPVLLNSANTTYSFTQSILSQGFNTATDTITAVSLELFLHDDGGPGDRAEKVDIYLDNQLVSDKFQVNGSFVYDFISPFTAMTDGELVSKLIDSRIGNGNGSYIGDFYFGESVLTVTVERFEPQAIARLAVNDVPEPATFSLAALALAGLGFPRRNTKARST</sequence>
<accession>A0A7D5SEK4</accession>
<reference evidence="3 4" key="1">
    <citation type="journal article" date="2019" name="Microbiome">
        <title>Annotated bacterial chromosomes from frame-shift-corrected long-read metagenomic data.</title>
        <authorList>
            <person name="Arumugam K."/>
            <person name="Bagci C."/>
            <person name="Bessarab I."/>
            <person name="Beier S."/>
            <person name="Buchfink B."/>
            <person name="Gorska A."/>
            <person name="Qiu G."/>
            <person name="Huson D.H."/>
            <person name="Williams R.B.H."/>
        </authorList>
    </citation>
    <scope>NUCLEOTIDE SEQUENCE [LARGE SCALE GENOMIC DNA]</scope>
    <source>
        <strain evidence="3">SSA1</strain>
    </source>
</reference>
<evidence type="ECO:0000313" key="4">
    <source>
        <dbReference type="Proteomes" id="UP000509684"/>
    </source>
</evidence>
<dbReference type="EMBL" id="CP058708">
    <property type="protein sequence ID" value="QLH50499.1"/>
    <property type="molecule type" value="Genomic_DNA"/>
</dbReference>
<dbReference type="AlphaFoldDB" id="A0A7D5SEK4"/>
<feature type="chain" id="PRO_5027649668" description="Ice-binding protein C-terminal domain-containing protein" evidence="1">
    <location>
        <begin position="25"/>
        <end position="198"/>
    </location>
</feature>
<feature type="domain" description="Ice-binding protein C-terminal" evidence="2">
    <location>
        <begin position="169"/>
        <end position="188"/>
    </location>
</feature>
<organism evidence="3 4">
    <name type="scientific">Candidatus Accumulibacter cognatus</name>
    <dbReference type="NCBI Taxonomy" id="2954383"/>
    <lineage>
        <taxon>Bacteria</taxon>
        <taxon>Pseudomonadati</taxon>
        <taxon>Pseudomonadota</taxon>
        <taxon>Betaproteobacteria</taxon>
        <taxon>Candidatus Accumulibacter</taxon>
    </lineage>
</organism>
<protein>
    <recommendedName>
        <fullName evidence="2">Ice-binding protein C-terminal domain-containing protein</fullName>
    </recommendedName>
</protein>
<proteinExistence type="predicted"/>
<name>A0A7D5SEK4_9PROT</name>
<keyword evidence="1" id="KW-0732">Signal</keyword>
<dbReference type="KEGG" id="acog:HWD57_12435"/>
<evidence type="ECO:0000313" key="3">
    <source>
        <dbReference type="EMBL" id="QLH50499.1"/>
    </source>
</evidence>
<evidence type="ECO:0000259" key="2">
    <source>
        <dbReference type="Pfam" id="PF07589"/>
    </source>
</evidence>
<gene>
    <name evidence="3" type="ORF">HWD57_12435</name>
</gene>
<dbReference type="Pfam" id="PF07589">
    <property type="entry name" value="PEP-CTERM"/>
    <property type="match status" value="1"/>
</dbReference>
<evidence type="ECO:0000256" key="1">
    <source>
        <dbReference type="SAM" id="SignalP"/>
    </source>
</evidence>
<feature type="signal peptide" evidence="1">
    <location>
        <begin position="1"/>
        <end position="24"/>
    </location>
</feature>
<dbReference type="Proteomes" id="UP000509684">
    <property type="component" value="Chromosome"/>
</dbReference>
<dbReference type="InterPro" id="IPR013424">
    <property type="entry name" value="Ice-binding_C"/>
</dbReference>